<dbReference type="InterPro" id="IPR007165">
    <property type="entry name" value="Phage_holin_4_2"/>
</dbReference>
<evidence type="ECO:0000313" key="4">
    <source>
        <dbReference type="Proteomes" id="UP000269591"/>
    </source>
</evidence>
<dbReference type="RefSeq" id="WP_123208791.1">
    <property type="nucleotide sequence ID" value="NZ_JBHTHO010000023.1"/>
</dbReference>
<keyword evidence="1" id="KW-0472">Membrane</keyword>
<gene>
    <name evidence="3" type="ORF">DMP06_05755</name>
    <name evidence="2" type="ORF">K8U77_04710</name>
</gene>
<accession>A0A3N0AZE6</accession>
<dbReference type="EMBL" id="DYWI01000083">
    <property type="protein sequence ID" value="HJF65404.1"/>
    <property type="molecule type" value="Genomic_DNA"/>
</dbReference>
<dbReference type="Proteomes" id="UP000269591">
    <property type="component" value="Unassembled WGS sequence"/>
</dbReference>
<reference evidence="2" key="4">
    <citation type="submission" date="2021-09" db="EMBL/GenBank/DDBJ databases">
        <authorList>
            <person name="Gilroy R."/>
        </authorList>
    </citation>
    <scope>NUCLEOTIDE SEQUENCE</scope>
    <source>
        <strain evidence="2">ChiGjej6B6-11269</strain>
    </source>
</reference>
<proteinExistence type="predicted"/>
<comment type="caution">
    <text evidence="3">The sequence shown here is derived from an EMBL/GenBank/DDBJ whole genome shotgun (WGS) entry which is preliminary data.</text>
</comment>
<dbReference type="Pfam" id="PF04020">
    <property type="entry name" value="Phage_holin_4_2"/>
    <property type="match status" value="1"/>
</dbReference>
<dbReference type="Proteomes" id="UP000786989">
    <property type="component" value="Unassembled WGS sequence"/>
</dbReference>
<dbReference type="OrthoDB" id="9810847at2"/>
<feature type="transmembrane region" description="Helical" evidence="1">
    <location>
        <begin position="57"/>
        <end position="81"/>
    </location>
</feature>
<sequence length="124" mass="13025">MGFILRWIVTAIAVAAAVWIVPGVEVSSATESWVGVAVFALLLALLNMSIKPILQVLSLPITCLTLGIFYLVVNTFMLYLASWIATGLFDTGIVISSFGSAFVASIVISIVSSILSSVTGADNN</sequence>
<dbReference type="AlphaFoldDB" id="A0A3N0AZE6"/>
<evidence type="ECO:0000313" key="2">
    <source>
        <dbReference type="EMBL" id="HJF65404.1"/>
    </source>
</evidence>
<dbReference type="PANTHER" id="PTHR37309">
    <property type="entry name" value="SLR0284 PROTEIN"/>
    <property type="match status" value="1"/>
</dbReference>
<feature type="transmembrane region" description="Helical" evidence="1">
    <location>
        <begin position="33"/>
        <end position="50"/>
    </location>
</feature>
<dbReference type="EMBL" id="QIBX01000008">
    <property type="protein sequence ID" value="RNL40241.1"/>
    <property type="molecule type" value="Genomic_DNA"/>
</dbReference>
<keyword evidence="1" id="KW-0812">Transmembrane</keyword>
<keyword evidence="4" id="KW-1185">Reference proteome</keyword>
<organism evidence="3 4">
    <name type="scientific">Slackia equolifaciens</name>
    <dbReference type="NCBI Taxonomy" id="498718"/>
    <lineage>
        <taxon>Bacteria</taxon>
        <taxon>Bacillati</taxon>
        <taxon>Actinomycetota</taxon>
        <taxon>Coriobacteriia</taxon>
        <taxon>Eggerthellales</taxon>
        <taxon>Eggerthellaceae</taxon>
        <taxon>Slackia</taxon>
    </lineage>
</organism>
<reference evidence="3" key="2">
    <citation type="journal article" date="2019" name="Microbiol. Resour. Announc.">
        <title>Draft Genome Sequences of Type Strains of Gordonibacter faecihominis, Paraeggerthella hongkongensis, Parvibacter caecicola,Slackia equolifaciens, Slackia faecicanis, and Slackia isoflavoniconvertens.</title>
        <authorList>
            <person name="Danylec N."/>
            <person name="Stoll D.A."/>
            <person name="Dotsch A."/>
            <person name="Huch M."/>
        </authorList>
    </citation>
    <scope>NUCLEOTIDE SEQUENCE</scope>
    <source>
        <strain evidence="3">DSM 24851</strain>
    </source>
</reference>
<feature type="transmembrane region" description="Helical" evidence="1">
    <location>
        <begin position="93"/>
        <end position="115"/>
    </location>
</feature>
<keyword evidence="1" id="KW-1133">Transmembrane helix</keyword>
<evidence type="ECO:0000256" key="1">
    <source>
        <dbReference type="SAM" id="Phobius"/>
    </source>
</evidence>
<reference evidence="2" key="3">
    <citation type="journal article" date="2021" name="PeerJ">
        <title>Extensive microbial diversity within the chicken gut microbiome revealed by metagenomics and culture.</title>
        <authorList>
            <person name="Gilroy R."/>
            <person name="Ravi A."/>
            <person name="Getino M."/>
            <person name="Pursley I."/>
            <person name="Horton D.L."/>
            <person name="Alikhan N.F."/>
            <person name="Baker D."/>
            <person name="Gharbi K."/>
            <person name="Hall N."/>
            <person name="Watson M."/>
            <person name="Adriaenssens E.M."/>
            <person name="Foster-Nyarko E."/>
            <person name="Jarju S."/>
            <person name="Secka A."/>
            <person name="Antonio M."/>
            <person name="Oren A."/>
            <person name="Chaudhuri R.R."/>
            <person name="La Ragione R."/>
            <person name="Hildebrand F."/>
            <person name="Pallen M.J."/>
        </authorList>
    </citation>
    <scope>NUCLEOTIDE SEQUENCE</scope>
    <source>
        <strain evidence="2">ChiGjej6B6-11269</strain>
    </source>
</reference>
<dbReference type="PANTHER" id="PTHR37309:SF1">
    <property type="entry name" value="SLR0284 PROTEIN"/>
    <property type="match status" value="1"/>
</dbReference>
<evidence type="ECO:0000313" key="3">
    <source>
        <dbReference type="EMBL" id="RNL40241.1"/>
    </source>
</evidence>
<protein>
    <submittedName>
        <fullName evidence="2">Phage holin family protein</fullName>
    </submittedName>
</protein>
<reference evidence="4" key="1">
    <citation type="submission" date="2018-05" db="EMBL/GenBank/DDBJ databases">
        <title>Genome Sequencing of selected type strains of the family Eggerthellaceae.</title>
        <authorList>
            <person name="Danylec N."/>
            <person name="Stoll D.A."/>
            <person name="Doetsch A."/>
            <person name="Huch M."/>
        </authorList>
    </citation>
    <scope>NUCLEOTIDE SEQUENCE [LARGE SCALE GENOMIC DNA]</scope>
    <source>
        <strain evidence="4">DSM 24851</strain>
    </source>
</reference>
<name>A0A3N0AZE6_9ACTN</name>